<dbReference type="AlphaFoldDB" id="A0A0L0FQP7"/>
<keyword evidence="2" id="KW-0245">EGF-like domain</keyword>
<keyword evidence="5" id="KW-1185">Reference proteome</keyword>
<dbReference type="RefSeq" id="XP_014152987.1">
    <property type="nucleotide sequence ID" value="XM_014297512.1"/>
</dbReference>
<evidence type="ECO:0000256" key="2">
    <source>
        <dbReference type="PROSITE-ProRule" id="PRU00076"/>
    </source>
</evidence>
<dbReference type="SUPFAM" id="SSF51445">
    <property type="entry name" value="(Trans)glycosidases"/>
    <property type="match status" value="1"/>
</dbReference>
<dbReference type="InterPro" id="IPR017853">
    <property type="entry name" value="GH"/>
</dbReference>
<dbReference type="Pfam" id="PF03537">
    <property type="entry name" value="Glyco_hydro_114"/>
    <property type="match status" value="1"/>
</dbReference>
<dbReference type="STRING" id="667725.A0A0L0FQP7"/>
<protein>
    <recommendedName>
        <fullName evidence="3">EGF-like domain-containing protein</fullName>
    </recommendedName>
</protein>
<evidence type="ECO:0000259" key="3">
    <source>
        <dbReference type="PROSITE" id="PS50026"/>
    </source>
</evidence>
<dbReference type="PANTHER" id="PTHR35273:SF2">
    <property type="entry name" value="ALPHA-GALACTOSIDASE"/>
    <property type="match status" value="1"/>
</dbReference>
<dbReference type="CDD" id="cd00055">
    <property type="entry name" value="EGF_Lam"/>
    <property type="match status" value="1"/>
</dbReference>
<dbReference type="EMBL" id="KQ242368">
    <property type="protein sequence ID" value="KNC79085.1"/>
    <property type="molecule type" value="Genomic_DNA"/>
</dbReference>
<evidence type="ECO:0000313" key="4">
    <source>
        <dbReference type="EMBL" id="KNC79085.1"/>
    </source>
</evidence>
<accession>A0A0L0FQP7</accession>
<dbReference type="GeneID" id="25909021"/>
<dbReference type="Pfam" id="PF07974">
    <property type="entry name" value="EGF_2"/>
    <property type="match status" value="1"/>
</dbReference>
<dbReference type="eggNOG" id="ENOG502RCTR">
    <property type="taxonomic scope" value="Eukaryota"/>
</dbReference>
<keyword evidence="1 2" id="KW-1015">Disulfide bond</keyword>
<sequence>MTHPDFKAKECPYDCWGNGACDPFSGRCSCNSRWTGLYCERIIGDFRIPEHNKTWYKPKAGITWQWQLQDEIDQSFDVDLYDVDVDTSATVISQLHDAGRKVMCYFSAGSWEEFRMDEAKLAQSIRGGPLDFGEGDVFTDEAWLDLRRMDMILEVMLERIDLARDKGCDAIEYDNLDMYIHDHNIPGAEFDLKIQLQFNIWLAEQAHARGMAVALKNSNEFSMFLADTFDMVVNEECWIFGNCDNYWPFINR</sequence>
<proteinExistence type="predicted"/>
<dbReference type="Proteomes" id="UP000054560">
    <property type="component" value="Unassembled WGS sequence"/>
</dbReference>
<evidence type="ECO:0000313" key="5">
    <source>
        <dbReference type="Proteomes" id="UP000054560"/>
    </source>
</evidence>
<feature type="disulfide bond" evidence="2">
    <location>
        <begin position="30"/>
        <end position="39"/>
    </location>
</feature>
<evidence type="ECO:0000256" key="1">
    <source>
        <dbReference type="ARBA" id="ARBA00023157"/>
    </source>
</evidence>
<organism evidence="4 5">
    <name type="scientific">Sphaeroforma arctica JP610</name>
    <dbReference type="NCBI Taxonomy" id="667725"/>
    <lineage>
        <taxon>Eukaryota</taxon>
        <taxon>Ichthyosporea</taxon>
        <taxon>Ichthyophonida</taxon>
        <taxon>Sphaeroforma</taxon>
    </lineage>
</organism>
<feature type="non-terminal residue" evidence="4">
    <location>
        <position position="252"/>
    </location>
</feature>
<dbReference type="InterPro" id="IPR004352">
    <property type="entry name" value="GH114_TIM-barrel"/>
</dbReference>
<dbReference type="InterPro" id="IPR000742">
    <property type="entry name" value="EGF"/>
</dbReference>
<dbReference type="OrthoDB" id="2108802at2759"/>
<feature type="disulfide bond" evidence="2">
    <location>
        <begin position="11"/>
        <end position="21"/>
    </location>
</feature>
<reference evidence="4 5" key="1">
    <citation type="submission" date="2011-02" db="EMBL/GenBank/DDBJ databases">
        <title>The Genome Sequence of Sphaeroforma arctica JP610.</title>
        <authorList>
            <consortium name="The Broad Institute Genome Sequencing Platform"/>
            <person name="Russ C."/>
            <person name="Cuomo C."/>
            <person name="Young S.K."/>
            <person name="Zeng Q."/>
            <person name="Gargeya S."/>
            <person name="Alvarado L."/>
            <person name="Berlin A."/>
            <person name="Chapman S.B."/>
            <person name="Chen Z."/>
            <person name="Freedman E."/>
            <person name="Gellesch M."/>
            <person name="Goldberg J."/>
            <person name="Griggs A."/>
            <person name="Gujja S."/>
            <person name="Heilman E."/>
            <person name="Heiman D."/>
            <person name="Howarth C."/>
            <person name="Mehta T."/>
            <person name="Neiman D."/>
            <person name="Pearson M."/>
            <person name="Roberts A."/>
            <person name="Saif S."/>
            <person name="Shea T."/>
            <person name="Shenoy N."/>
            <person name="Sisk P."/>
            <person name="Stolte C."/>
            <person name="Sykes S."/>
            <person name="White J."/>
            <person name="Yandava C."/>
            <person name="Burger G."/>
            <person name="Gray M.W."/>
            <person name="Holland P.W.H."/>
            <person name="King N."/>
            <person name="Lang F.B.F."/>
            <person name="Roger A.J."/>
            <person name="Ruiz-Trillo I."/>
            <person name="Haas B."/>
            <person name="Nusbaum C."/>
            <person name="Birren B."/>
        </authorList>
    </citation>
    <scope>NUCLEOTIDE SEQUENCE [LARGE SCALE GENOMIC DNA]</scope>
    <source>
        <strain evidence="4 5">JP610</strain>
    </source>
</reference>
<dbReference type="InterPro" id="IPR002049">
    <property type="entry name" value="LE_dom"/>
</dbReference>
<dbReference type="PROSITE" id="PS00022">
    <property type="entry name" value="EGF_1"/>
    <property type="match status" value="1"/>
</dbReference>
<dbReference type="PROSITE" id="PS50026">
    <property type="entry name" value="EGF_3"/>
    <property type="match status" value="1"/>
</dbReference>
<dbReference type="PANTHER" id="PTHR35273">
    <property type="entry name" value="ALPHA-1,4 POLYGALACTOSAMINIDASE, PUTATIVE (AFU_ORTHOLOGUE AFUA_3G07890)-RELATED"/>
    <property type="match status" value="1"/>
</dbReference>
<dbReference type="InterPro" id="IPR013111">
    <property type="entry name" value="EGF_extracell"/>
</dbReference>
<comment type="caution">
    <text evidence="2">Lacks conserved residue(s) required for the propagation of feature annotation.</text>
</comment>
<feature type="domain" description="EGF-like" evidence="3">
    <location>
        <begin position="7"/>
        <end position="40"/>
    </location>
</feature>
<dbReference type="InterPro" id="IPR013785">
    <property type="entry name" value="Aldolase_TIM"/>
</dbReference>
<name>A0A0L0FQP7_9EUKA</name>
<gene>
    <name evidence="4" type="ORF">SARC_08517</name>
</gene>
<dbReference type="Gene3D" id="3.20.20.70">
    <property type="entry name" value="Aldolase class I"/>
    <property type="match status" value="1"/>
</dbReference>